<comment type="similarity">
    <text evidence="2">Belongs to the short-chain dehydrogenases/reductases (SDR) family.</text>
</comment>
<dbReference type="InterPro" id="IPR020904">
    <property type="entry name" value="Sc_DH/Rdtase_CS"/>
</dbReference>
<reference evidence="6 7" key="1">
    <citation type="submission" date="2019-07" db="EMBL/GenBank/DDBJ databases">
        <authorList>
            <person name="Kim J."/>
        </authorList>
    </citation>
    <scope>NUCLEOTIDE SEQUENCE [LARGE SCALE GENOMIC DNA]</scope>
    <source>
        <strain evidence="6 7">JC52</strain>
    </source>
</reference>
<dbReference type="NCBIfam" id="NF005381">
    <property type="entry name" value="PRK06924.1"/>
    <property type="match status" value="1"/>
</dbReference>
<dbReference type="CDD" id="cd05367">
    <property type="entry name" value="SPR-like_SDR_c"/>
    <property type="match status" value="1"/>
</dbReference>
<dbReference type="Proteomes" id="UP000317036">
    <property type="component" value="Unassembled WGS sequence"/>
</dbReference>
<evidence type="ECO:0000256" key="5">
    <source>
        <dbReference type="ARBA" id="ARBA00023002"/>
    </source>
</evidence>
<sequence>MNNIYIITGVSRGIGEALAKRLLQPSNRVIGISRKANEQLAAWAEKQEAAYEFFPYDLKETQGLDALLERVFAKVNKQETSSVTFINNAGMLEPIMPLQEADSQVMTEHLQVNLLAPMICTAAFIRLTEGWEMPRTIVNISSGAGKHPYSGWAAYCTSKAGLDMLTRCVALEQGEGAHAVKLLSIAPGIVDTQMQELIRSTPEASFPDVNKFIELKATDALTSPEDAADRIAGVLESGRFQQGDVIDLRQLYA</sequence>
<comment type="subcellular location">
    <subcellularLocation>
        <location evidence="1">Cytoplasm</location>
    </subcellularLocation>
</comment>
<keyword evidence="5 6" id="KW-0560">Oxidoreductase</keyword>
<dbReference type="GO" id="GO:0004757">
    <property type="term" value="F:sepiapterin reductase (NADP+) activity"/>
    <property type="evidence" value="ECO:0007669"/>
    <property type="project" value="TreeGrafter"/>
</dbReference>
<protein>
    <submittedName>
        <fullName evidence="6">(S)-benzoin forming benzil reductase</fullName>
        <ecNumber evidence="6">1.1.1.320</ecNumber>
    </submittedName>
</protein>
<evidence type="ECO:0000256" key="2">
    <source>
        <dbReference type="ARBA" id="ARBA00006484"/>
    </source>
</evidence>
<proteinExistence type="inferred from homology"/>
<dbReference type="EMBL" id="VNJI01000040">
    <property type="protein sequence ID" value="TVY07261.1"/>
    <property type="molecule type" value="Genomic_DNA"/>
</dbReference>
<evidence type="ECO:0000256" key="1">
    <source>
        <dbReference type="ARBA" id="ARBA00004496"/>
    </source>
</evidence>
<dbReference type="PANTHER" id="PTHR44085:SF2">
    <property type="entry name" value="SEPIAPTERIN REDUCTASE"/>
    <property type="match status" value="1"/>
</dbReference>
<dbReference type="InterPro" id="IPR036291">
    <property type="entry name" value="NAD(P)-bd_dom_sf"/>
</dbReference>
<dbReference type="GO" id="GO:0006729">
    <property type="term" value="P:tetrahydrobiopterin biosynthetic process"/>
    <property type="evidence" value="ECO:0007669"/>
    <property type="project" value="TreeGrafter"/>
</dbReference>
<dbReference type="SUPFAM" id="SSF51735">
    <property type="entry name" value="NAD(P)-binding Rossmann-fold domains"/>
    <property type="match status" value="1"/>
</dbReference>
<dbReference type="Gene3D" id="3.40.50.720">
    <property type="entry name" value="NAD(P)-binding Rossmann-like Domain"/>
    <property type="match status" value="1"/>
</dbReference>
<keyword evidence="3" id="KW-0963">Cytoplasm</keyword>
<organism evidence="6 7">
    <name type="scientific">Paenibacillus cremeus</name>
    <dbReference type="NCBI Taxonomy" id="2163881"/>
    <lineage>
        <taxon>Bacteria</taxon>
        <taxon>Bacillati</taxon>
        <taxon>Bacillota</taxon>
        <taxon>Bacilli</taxon>
        <taxon>Bacillales</taxon>
        <taxon>Paenibacillaceae</taxon>
        <taxon>Paenibacillus</taxon>
    </lineage>
</organism>
<dbReference type="PROSITE" id="PS00061">
    <property type="entry name" value="ADH_SHORT"/>
    <property type="match status" value="1"/>
</dbReference>
<dbReference type="Pfam" id="PF00106">
    <property type="entry name" value="adh_short"/>
    <property type="match status" value="1"/>
</dbReference>
<keyword evidence="4" id="KW-0521">NADP</keyword>
<dbReference type="InterPro" id="IPR051721">
    <property type="entry name" value="Biopterin_syn/organic_redct"/>
</dbReference>
<gene>
    <name evidence="6" type="ORF">FPZ49_24835</name>
</gene>
<dbReference type="AlphaFoldDB" id="A0A559K538"/>
<accession>A0A559K538</accession>
<evidence type="ECO:0000313" key="6">
    <source>
        <dbReference type="EMBL" id="TVY07261.1"/>
    </source>
</evidence>
<dbReference type="EC" id="1.1.1.320" evidence="6"/>
<dbReference type="PRINTS" id="PR00081">
    <property type="entry name" value="GDHRDH"/>
</dbReference>
<dbReference type="PANTHER" id="PTHR44085">
    <property type="entry name" value="SEPIAPTERIN REDUCTASE"/>
    <property type="match status" value="1"/>
</dbReference>
<name>A0A559K538_9BACL</name>
<evidence type="ECO:0000256" key="4">
    <source>
        <dbReference type="ARBA" id="ARBA00022857"/>
    </source>
</evidence>
<dbReference type="InterPro" id="IPR002347">
    <property type="entry name" value="SDR_fam"/>
</dbReference>
<dbReference type="OrthoDB" id="9794387at2"/>
<dbReference type="RefSeq" id="WP_144852131.1">
    <property type="nucleotide sequence ID" value="NZ_VNJI01000040.1"/>
</dbReference>
<keyword evidence="7" id="KW-1185">Reference proteome</keyword>
<comment type="caution">
    <text evidence="6">The sequence shown here is derived from an EMBL/GenBank/DDBJ whole genome shotgun (WGS) entry which is preliminary data.</text>
</comment>
<dbReference type="GO" id="GO:0005737">
    <property type="term" value="C:cytoplasm"/>
    <property type="evidence" value="ECO:0007669"/>
    <property type="project" value="UniProtKB-SubCell"/>
</dbReference>
<evidence type="ECO:0000313" key="7">
    <source>
        <dbReference type="Proteomes" id="UP000317036"/>
    </source>
</evidence>
<evidence type="ECO:0000256" key="3">
    <source>
        <dbReference type="ARBA" id="ARBA00022490"/>
    </source>
</evidence>